<organism evidence="13 14">
    <name type="scientific">Mya arenaria</name>
    <name type="common">Soft-shell clam</name>
    <dbReference type="NCBI Taxonomy" id="6604"/>
    <lineage>
        <taxon>Eukaryota</taxon>
        <taxon>Metazoa</taxon>
        <taxon>Spiralia</taxon>
        <taxon>Lophotrochozoa</taxon>
        <taxon>Mollusca</taxon>
        <taxon>Bivalvia</taxon>
        <taxon>Autobranchia</taxon>
        <taxon>Heteroconchia</taxon>
        <taxon>Euheterodonta</taxon>
        <taxon>Imparidentia</taxon>
        <taxon>Neoheterodontei</taxon>
        <taxon>Myida</taxon>
        <taxon>Myoidea</taxon>
        <taxon>Myidae</taxon>
        <taxon>Mya</taxon>
    </lineage>
</organism>
<dbReference type="SMART" id="SM00032">
    <property type="entry name" value="CCP"/>
    <property type="match status" value="2"/>
</dbReference>
<evidence type="ECO:0000259" key="11">
    <source>
        <dbReference type="PROSITE" id="PS50268"/>
    </source>
</evidence>
<dbReference type="InterPro" id="IPR015919">
    <property type="entry name" value="Cadherin-like_sf"/>
</dbReference>
<dbReference type="PROSITE" id="PS50268">
    <property type="entry name" value="CADHERIN_2"/>
    <property type="match status" value="2"/>
</dbReference>
<evidence type="ECO:0000256" key="7">
    <source>
        <dbReference type="ARBA" id="ARBA00023180"/>
    </source>
</evidence>
<keyword evidence="4 8" id="KW-0106">Calcium</keyword>
<feature type="domain" description="Cadherin" evidence="11">
    <location>
        <begin position="307"/>
        <end position="408"/>
    </location>
</feature>
<feature type="domain" description="Sushi" evidence="12">
    <location>
        <begin position="60"/>
        <end position="119"/>
    </location>
</feature>
<feature type="domain" description="Cadherin" evidence="11">
    <location>
        <begin position="195"/>
        <end position="295"/>
    </location>
</feature>
<dbReference type="SMART" id="SM00112">
    <property type="entry name" value="CA"/>
    <property type="match status" value="2"/>
</dbReference>
<keyword evidence="6 9" id="KW-1015">Disulfide bond</keyword>
<dbReference type="SUPFAM" id="SSF57535">
    <property type="entry name" value="Complement control module/SCR domain"/>
    <property type="match status" value="2"/>
</dbReference>
<comment type="caution">
    <text evidence="9">Lacks conserved residue(s) required for the propagation of feature annotation.</text>
</comment>
<dbReference type="Proteomes" id="UP001164746">
    <property type="component" value="Chromosome 12"/>
</dbReference>
<keyword evidence="7" id="KW-0325">Glycoprotein</keyword>
<evidence type="ECO:0000313" key="13">
    <source>
        <dbReference type="EMBL" id="WAR22299.1"/>
    </source>
</evidence>
<dbReference type="InterPro" id="IPR000436">
    <property type="entry name" value="Sushi_SCR_CCP_dom"/>
</dbReference>
<evidence type="ECO:0000256" key="8">
    <source>
        <dbReference type="PROSITE-ProRule" id="PRU00043"/>
    </source>
</evidence>
<dbReference type="Pfam" id="PF00084">
    <property type="entry name" value="Sushi"/>
    <property type="match status" value="2"/>
</dbReference>
<comment type="subcellular location">
    <subcellularLocation>
        <location evidence="1">Membrane</location>
    </subcellularLocation>
</comment>
<dbReference type="PANTHER" id="PTHR19325">
    <property type="entry name" value="COMPLEMENT COMPONENT-RELATED SUSHI DOMAIN-CONTAINING"/>
    <property type="match status" value="1"/>
</dbReference>
<feature type="compositionally biased region" description="Basic and acidic residues" evidence="10">
    <location>
        <begin position="451"/>
        <end position="460"/>
    </location>
</feature>
<dbReference type="PROSITE" id="PS00232">
    <property type="entry name" value="CADHERIN_1"/>
    <property type="match status" value="1"/>
</dbReference>
<evidence type="ECO:0000256" key="2">
    <source>
        <dbReference type="ARBA" id="ARBA00022659"/>
    </source>
</evidence>
<accession>A0ABY7FMB1</accession>
<feature type="domain" description="Sushi" evidence="12">
    <location>
        <begin position="1"/>
        <end position="58"/>
    </location>
</feature>
<evidence type="ECO:0000256" key="10">
    <source>
        <dbReference type="SAM" id="MobiDB-lite"/>
    </source>
</evidence>
<name>A0ABY7FMB1_MYAAR</name>
<dbReference type="PANTHER" id="PTHR19325:SF560">
    <property type="entry name" value="SUSHI, VON WILLEBRAND FACTOR TYPE A, EGF AND PENTRAXIN DOMAIN-CONTAINING PROTEIN 1"/>
    <property type="match status" value="1"/>
</dbReference>
<keyword evidence="14" id="KW-1185">Reference proteome</keyword>
<evidence type="ECO:0000313" key="14">
    <source>
        <dbReference type="Proteomes" id="UP001164746"/>
    </source>
</evidence>
<feature type="region of interest" description="Disordered" evidence="10">
    <location>
        <begin position="446"/>
        <end position="466"/>
    </location>
</feature>
<dbReference type="Gene3D" id="2.10.70.10">
    <property type="entry name" value="Complement Module, domain 1"/>
    <property type="match status" value="2"/>
</dbReference>
<evidence type="ECO:0000256" key="9">
    <source>
        <dbReference type="PROSITE-ProRule" id="PRU00302"/>
    </source>
</evidence>
<reference evidence="13" key="1">
    <citation type="submission" date="2022-11" db="EMBL/GenBank/DDBJ databases">
        <title>Centuries of genome instability and evolution in soft-shell clam transmissible cancer (bioRxiv).</title>
        <authorList>
            <person name="Hart S.F.M."/>
            <person name="Yonemitsu M.A."/>
            <person name="Giersch R.M."/>
            <person name="Beal B.F."/>
            <person name="Arriagada G."/>
            <person name="Davis B.W."/>
            <person name="Ostrander E.A."/>
            <person name="Goff S.P."/>
            <person name="Metzger M.J."/>
        </authorList>
    </citation>
    <scope>NUCLEOTIDE SEQUENCE</scope>
    <source>
        <strain evidence="13">MELC-2E11</strain>
        <tissue evidence="13">Siphon/mantle</tissue>
    </source>
</reference>
<evidence type="ECO:0000256" key="1">
    <source>
        <dbReference type="ARBA" id="ARBA00004370"/>
    </source>
</evidence>
<evidence type="ECO:0000256" key="5">
    <source>
        <dbReference type="ARBA" id="ARBA00023136"/>
    </source>
</evidence>
<keyword evidence="5" id="KW-0472">Membrane</keyword>
<keyword evidence="2 9" id="KW-0768">Sushi</keyword>
<dbReference type="InterPro" id="IPR002126">
    <property type="entry name" value="Cadherin-like_dom"/>
</dbReference>
<evidence type="ECO:0000259" key="12">
    <source>
        <dbReference type="PROSITE" id="PS50923"/>
    </source>
</evidence>
<sequence length="500" mass="53409">AACDQVPSVTNGSIVGGDISPYFEGQNVTYNCTSGYTIIGTTTISCNGSGAWSETPSCLKDCDSVPTVLNAEIVGGNLSSYVEGHTLTYSCTTGFTMTGTPTITCNATGAWTEPPSCQKDIGSSCASDAECQNTFHTPPYVCDNTVCKFGVGGRNCTVLSNSCLTNGRCTSDACECVDGFDPVDNKCYELILQSPNNGSMIEICETTDINKVIANLSASFAPTSTDFVFNISDPSSNFAIADDTIIVVSDLDVDVESPVTSSVLIIELSHSNSSRTVSTTITINVEDDNDNAPEFGSPSYTFKIISTIVGMIAATDKDSTSPNNMIAYYTVIGTNKFEITSDGVLSVSSGESLNYTTTPFYRFLVMATDGALEDMKLSTNVRRGKRADDESQCLTDVSGRNKSTLPLEDIQAKEGQENSDIDGPKNLKEIRPIEIHQDESPLSVAEIQTTEGHESSDNDCPKNLNDIGDIEIHQNESPLSEAEIQENENHGYSNELATSI</sequence>
<feature type="disulfide bond" evidence="9">
    <location>
        <begin position="62"/>
        <end position="105"/>
    </location>
</feature>
<dbReference type="SUPFAM" id="SSF49313">
    <property type="entry name" value="Cadherin-like"/>
    <property type="match status" value="1"/>
</dbReference>
<dbReference type="Gene3D" id="2.60.40.60">
    <property type="entry name" value="Cadherins"/>
    <property type="match status" value="2"/>
</dbReference>
<dbReference type="EMBL" id="CP111023">
    <property type="protein sequence ID" value="WAR22299.1"/>
    <property type="molecule type" value="Genomic_DNA"/>
</dbReference>
<proteinExistence type="predicted"/>
<evidence type="ECO:0000256" key="6">
    <source>
        <dbReference type="ARBA" id="ARBA00023157"/>
    </source>
</evidence>
<protein>
    <submittedName>
        <fullName evidence="13">F13B-like protein</fullName>
    </submittedName>
</protein>
<dbReference type="InterPro" id="IPR035976">
    <property type="entry name" value="Sushi/SCR/CCP_sf"/>
</dbReference>
<gene>
    <name evidence="13" type="ORF">MAR_016273</name>
</gene>
<evidence type="ECO:0000256" key="4">
    <source>
        <dbReference type="ARBA" id="ARBA00022837"/>
    </source>
</evidence>
<feature type="region of interest" description="Disordered" evidence="10">
    <location>
        <begin position="388"/>
        <end position="425"/>
    </location>
</feature>
<dbReference type="InterPro" id="IPR020894">
    <property type="entry name" value="Cadherin_CS"/>
</dbReference>
<dbReference type="CDD" id="cd00033">
    <property type="entry name" value="CCP"/>
    <property type="match status" value="2"/>
</dbReference>
<dbReference type="PRINTS" id="PR00205">
    <property type="entry name" value="CADHERIN"/>
</dbReference>
<keyword evidence="3" id="KW-0677">Repeat</keyword>
<dbReference type="PROSITE" id="PS50923">
    <property type="entry name" value="SUSHI"/>
    <property type="match status" value="2"/>
</dbReference>
<feature type="disulfide bond" evidence="9">
    <location>
        <begin position="3"/>
        <end position="46"/>
    </location>
</feature>
<feature type="non-terminal residue" evidence="13">
    <location>
        <position position="500"/>
    </location>
</feature>
<feature type="compositionally biased region" description="Basic and acidic residues" evidence="10">
    <location>
        <begin position="410"/>
        <end position="425"/>
    </location>
</feature>
<dbReference type="CDD" id="cd11304">
    <property type="entry name" value="Cadherin_repeat"/>
    <property type="match status" value="1"/>
</dbReference>
<feature type="compositionally biased region" description="Polar residues" evidence="10">
    <location>
        <begin position="392"/>
        <end position="404"/>
    </location>
</feature>
<dbReference type="InterPro" id="IPR050350">
    <property type="entry name" value="Compl-Cell_Adhes-Reg"/>
</dbReference>
<evidence type="ECO:0000256" key="3">
    <source>
        <dbReference type="ARBA" id="ARBA00022737"/>
    </source>
</evidence>